<dbReference type="EMBL" id="KV921943">
    <property type="protein sequence ID" value="ORE05501.1"/>
    <property type="molecule type" value="Genomic_DNA"/>
</dbReference>
<dbReference type="Proteomes" id="UP000242414">
    <property type="component" value="Unassembled WGS sequence"/>
</dbReference>
<dbReference type="PIRSF" id="PIRSF028846">
    <property type="entry name" value="UCP028846"/>
    <property type="match status" value="1"/>
</dbReference>
<protein>
    <recommendedName>
        <fullName evidence="3">DUF1237-domain-containing protein</fullName>
    </recommendedName>
</protein>
<evidence type="ECO:0000313" key="2">
    <source>
        <dbReference type="EMBL" id="ORE05501.1"/>
    </source>
</evidence>
<keyword evidence="1" id="KW-1133">Transmembrane helix</keyword>
<organism evidence="2">
    <name type="scientific">Rhizopus microsporus var. microsporus</name>
    <dbReference type="NCBI Taxonomy" id="86635"/>
    <lineage>
        <taxon>Eukaryota</taxon>
        <taxon>Fungi</taxon>
        <taxon>Fungi incertae sedis</taxon>
        <taxon>Mucoromycota</taxon>
        <taxon>Mucoromycotina</taxon>
        <taxon>Mucoromycetes</taxon>
        <taxon>Mucorales</taxon>
        <taxon>Mucorineae</taxon>
        <taxon>Rhizopodaceae</taxon>
        <taxon>Rhizopus</taxon>
    </lineage>
</organism>
<dbReference type="InterPro" id="IPR008313">
    <property type="entry name" value="GH125"/>
</dbReference>
<sequence length="514" mass="58786">MSTIAKLLILYFIILVNLVLLYRYFPHKLQPPYVPTHYGLSLVRPEHRKYTSPAVEQFLTKTESQMKDKDLYVLLQNCLPNTLDTTVEWFNYNSTDPRTFLITGDIPAMWIRDSTNQISPYIRFVNEDPGLKDLIFGVIQVQASYLDYDPYANAFLRPWYAPPVENPRKGSTTDKVTPAYDPTIVWESKYELDSISHFFKLTNDYVDATGEIERILESTDWMNAATRVLQVLQDQMKDTWPSTSTTSVRDDPQRVPLEQGYRFTRYTDRPTETLGQSGIGAIGKKCGLIKSAFRPSDDATTLPYLIPANAHISVELTRLSKHIRVYTKASYRQEYKDLAEIASKIGQTVKIAVERHGVVTHPVFGQIYAYEVDCYGSVLIMDDANLPSLLSLPYLGFTTKNDVVYQNTRRLVLSHWNPWYFEGKFVKGIGSPHTGEDMVWPMSILMQIKTSSNENEIRKLIDLVKQVAKSANSLMCESMNSNEPSKYTRAWFSWANGLAGSTIIDLIQEYPHLV</sequence>
<name>A0A1X0R0J4_RHIZD</name>
<evidence type="ECO:0008006" key="3">
    <source>
        <dbReference type="Google" id="ProtNLM"/>
    </source>
</evidence>
<feature type="transmembrane region" description="Helical" evidence="1">
    <location>
        <begin position="7"/>
        <end position="25"/>
    </location>
</feature>
<dbReference type="GO" id="GO:0003824">
    <property type="term" value="F:catalytic activity"/>
    <property type="evidence" value="ECO:0007669"/>
    <property type="project" value="UniProtKB-ARBA"/>
</dbReference>
<dbReference type="AlphaFoldDB" id="A0A1X0R0J4"/>
<dbReference type="SUPFAM" id="SSF48208">
    <property type="entry name" value="Six-hairpin glycosidases"/>
    <property type="match status" value="1"/>
</dbReference>
<dbReference type="PANTHER" id="PTHR31047">
    <property type="entry name" value="MEIOTICALLY UP-REGULATED GENE 157 PROTEIN"/>
    <property type="match status" value="1"/>
</dbReference>
<dbReference type="Pfam" id="PF06824">
    <property type="entry name" value="Glyco_hydro_125"/>
    <property type="match status" value="1"/>
</dbReference>
<dbReference type="InterPro" id="IPR012341">
    <property type="entry name" value="6hp_glycosidase-like_sf"/>
</dbReference>
<dbReference type="InterPro" id="IPR008928">
    <property type="entry name" value="6-hairpin_glycosidase_sf"/>
</dbReference>
<dbReference type="VEuPathDB" id="FungiDB:BCV72DRAFT_138710"/>
<dbReference type="Gene3D" id="1.50.10.10">
    <property type="match status" value="1"/>
</dbReference>
<proteinExistence type="predicted"/>
<dbReference type="PANTHER" id="PTHR31047:SF0">
    <property type="entry name" value="MEIOTICALLY UP-REGULATED GENE 157 PROTEIN"/>
    <property type="match status" value="1"/>
</dbReference>
<reference evidence="2" key="1">
    <citation type="journal article" date="2016" name="Proc. Natl. Acad. Sci. U.S.A.">
        <title>Lipid metabolic changes in an early divergent fungus govern the establishment of a mutualistic symbiosis with endobacteria.</title>
        <authorList>
            <person name="Lastovetsky O.A."/>
            <person name="Gaspar M.L."/>
            <person name="Mondo S.J."/>
            <person name="LaButti K.M."/>
            <person name="Sandor L."/>
            <person name="Grigoriev I.V."/>
            <person name="Henry S.A."/>
            <person name="Pawlowska T.E."/>
        </authorList>
    </citation>
    <scope>NUCLEOTIDE SEQUENCE [LARGE SCALE GENOMIC DNA]</scope>
    <source>
        <strain evidence="2">ATCC 52814</strain>
    </source>
</reference>
<dbReference type="SMART" id="SM01149">
    <property type="entry name" value="DUF1237"/>
    <property type="match status" value="1"/>
</dbReference>
<dbReference type="GO" id="GO:0005975">
    <property type="term" value="P:carbohydrate metabolic process"/>
    <property type="evidence" value="ECO:0007669"/>
    <property type="project" value="InterPro"/>
</dbReference>
<keyword evidence="1" id="KW-0812">Transmembrane</keyword>
<gene>
    <name evidence="2" type="ORF">BCV72DRAFT_138710</name>
</gene>
<accession>A0A1X0R0J4</accession>
<evidence type="ECO:0000256" key="1">
    <source>
        <dbReference type="SAM" id="Phobius"/>
    </source>
</evidence>
<keyword evidence="1" id="KW-0472">Membrane</keyword>
<dbReference type="OrthoDB" id="7771656at2759"/>